<feature type="transmembrane region" description="Helical" evidence="1">
    <location>
        <begin position="30"/>
        <end position="50"/>
    </location>
</feature>
<dbReference type="PANTHER" id="PTHR37309">
    <property type="entry name" value="SLR0284 PROTEIN"/>
    <property type="match status" value="1"/>
</dbReference>
<dbReference type="EMBL" id="FNHH01000007">
    <property type="protein sequence ID" value="SDM17639.1"/>
    <property type="molecule type" value="Genomic_DNA"/>
</dbReference>
<keyword evidence="1" id="KW-1133">Transmembrane helix</keyword>
<evidence type="ECO:0000313" key="2">
    <source>
        <dbReference type="EMBL" id="SDM17639.1"/>
    </source>
</evidence>
<proteinExistence type="predicted"/>
<dbReference type="STRING" id="990371.SAMN05421813_10773"/>
<keyword evidence="3" id="KW-1185">Reference proteome</keyword>
<feature type="transmembrane region" description="Helical" evidence="1">
    <location>
        <begin position="89"/>
        <end position="109"/>
    </location>
</feature>
<reference evidence="3" key="1">
    <citation type="submission" date="2016-10" db="EMBL/GenBank/DDBJ databases">
        <authorList>
            <person name="Varghese N."/>
            <person name="Submissions S."/>
        </authorList>
    </citation>
    <scope>NUCLEOTIDE SEQUENCE [LARGE SCALE GENOMIC DNA]</scope>
    <source>
        <strain evidence="3">DSM 24536</strain>
    </source>
</reference>
<dbReference type="RefSeq" id="WP_090702572.1">
    <property type="nucleotide sequence ID" value="NZ_FNHH01000007.1"/>
</dbReference>
<evidence type="ECO:0000313" key="3">
    <source>
        <dbReference type="Proteomes" id="UP000199226"/>
    </source>
</evidence>
<dbReference type="OrthoDB" id="6402664at2"/>
<dbReference type="PANTHER" id="PTHR37309:SF1">
    <property type="entry name" value="SLR0284 PROTEIN"/>
    <property type="match status" value="1"/>
</dbReference>
<protein>
    <submittedName>
        <fullName evidence="2">Putative membrane protein</fullName>
    </submittedName>
</protein>
<keyword evidence="1" id="KW-0472">Membrane</keyword>
<sequence>MRLIIEILLMGAAVAIAAYLLPGVTVENFWSAIIAGILIALANATIGMILRILTFPINFLTLGLMSFIITVLMVLMVDQLMDDFNTQGFFSALLFAVVLALIQMVFSAFRSDKAV</sequence>
<evidence type="ECO:0000256" key="1">
    <source>
        <dbReference type="SAM" id="Phobius"/>
    </source>
</evidence>
<dbReference type="Proteomes" id="UP000199226">
    <property type="component" value="Unassembled WGS sequence"/>
</dbReference>
<dbReference type="AlphaFoldDB" id="A0A1G9R314"/>
<name>A0A1G9R314_9SPHI</name>
<accession>A0A1G9R314</accession>
<dbReference type="InterPro" id="IPR007165">
    <property type="entry name" value="Phage_holin_4_2"/>
</dbReference>
<feature type="transmembrane region" description="Helical" evidence="1">
    <location>
        <begin position="57"/>
        <end position="77"/>
    </location>
</feature>
<feature type="transmembrane region" description="Helical" evidence="1">
    <location>
        <begin position="7"/>
        <end position="24"/>
    </location>
</feature>
<organism evidence="2 3">
    <name type="scientific">Daejeonella rubra</name>
    <dbReference type="NCBI Taxonomy" id="990371"/>
    <lineage>
        <taxon>Bacteria</taxon>
        <taxon>Pseudomonadati</taxon>
        <taxon>Bacteroidota</taxon>
        <taxon>Sphingobacteriia</taxon>
        <taxon>Sphingobacteriales</taxon>
        <taxon>Sphingobacteriaceae</taxon>
        <taxon>Daejeonella</taxon>
    </lineage>
</organism>
<gene>
    <name evidence="2" type="ORF">SAMN05421813_10773</name>
</gene>
<keyword evidence="1" id="KW-0812">Transmembrane</keyword>
<dbReference type="Pfam" id="PF04020">
    <property type="entry name" value="Phage_holin_4_2"/>
    <property type="match status" value="1"/>
</dbReference>